<dbReference type="VEuPathDB" id="VectorBase:GPPI031131"/>
<keyword evidence="3" id="KW-1185">Reference proteome</keyword>
<evidence type="ECO:0000256" key="1">
    <source>
        <dbReference type="SAM" id="Phobius"/>
    </source>
</evidence>
<proteinExistence type="predicted"/>
<reference evidence="3" key="1">
    <citation type="submission" date="2015-01" db="EMBL/GenBank/DDBJ databases">
        <authorList>
            <person name="Aksoy S."/>
            <person name="Warren W."/>
            <person name="Wilson R.K."/>
        </authorList>
    </citation>
    <scope>NUCLEOTIDE SEQUENCE [LARGE SCALE GENOMIC DNA]</scope>
    <source>
        <strain evidence="3">IAEA</strain>
    </source>
</reference>
<sequence length="238" mass="26726">MKKDHVWETVLEQFDMNQYWNVLTNRPVEYNKLFCQLDYLLFGVCTIMIVGNLANDISVFDDSGHGGDADGGGLGNRRRSQGCFNASLGVKRFSGSHSKQPRIKFKNSASLQPSIALDRLFEQGGPRCLPRLDCPPINTTMPSAMINVKQFKCYAHVIPKCEVVVHMYNIHGVVFILTSLSALVITIFPVVVDVVTASVVSDGFEVTIADRQQNQESYEGLFVEFHDYVTGYAGQWYW</sequence>
<dbReference type="AlphaFoldDB" id="A0A1B0BID6"/>
<organism evidence="2 3">
    <name type="scientific">Glossina palpalis gambiensis</name>
    <dbReference type="NCBI Taxonomy" id="67801"/>
    <lineage>
        <taxon>Eukaryota</taxon>
        <taxon>Metazoa</taxon>
        <taxon>Ecdysozoa</taxon>
        <taxon>Arthropoda</taxon>
        <taxon>Hexapoda</taxon>
        <taxon>Insecta</taxon>
        <taxon>Pterygota</taxon>
        <taxon>Neoptera</taxon>
        <taxon>Endopterygota</taxon>
        <taxon>Diptera</taxon>
        <taxon>Brachycera</taxon>
        <taxon>Muscomorpha</taxon>
        <taxon>Hippoboscoidea</taxon>
        <taxon>Glossinidae</taxon>
        <taxon>Glossina</taxon>
    </lineage>
</organism>
<evidence type="ECO:0000313" key="3">
    <source>
        <dbReference type="Proteomes" id="UP000092460"/>
    </source>
</evidence>
<name>A0A1B0BID6_9MUSC</name>
<feature type="transmembrane region" description="Helical" evidence="1">
    <location>
        <begin position="170"/>
        <end position="192"/>
    </location>
</feature>
<keyword evidence="1" id="KW-0812">Transmembrane</keyword>
<accession>A0A1B0BID6</accession>
<evidence type="ECO:0000313" key="2">
    <source>
        <dbReference type="EnsemblMetazoa" id="GPPI031131-PA"/>
    </source>
</evidence>
<dbReference type="EMBL" id="JXJN01014919">
    <property type="status" value="NOT_ANNOTATED_CDS"/>
    <property type="molecule type" value="Genomic_DNA"/>
</dbReference>
<reference evidence="2" key="2">
    <citation type="submission" date="2020-05" db="UniProtKB">
        <authorList>
            <consortium name="EnsemblMetazoa"/>
        </authorList>
    </citation>
    <scope>IDENTIFICATION</scope>
    <source>
        <strain evidence="2">IAEA</strain>
    </source>
</reference>
<dbReference type="EnsemblMetazoa" id="GPPI031131-RA">
    <property type="protein sequence ID" value="GPPI031131-PA"/>
    <property type="gene ID" value="GPPI031131"/>
</dbReference>
<protein>
    <submittedName>
        <fullName evidence="2">Uncharacterized protein</fullName>
    </submittedName>
</protein>
<keyword evidence="1" id="KW-1133">Transmembrane helix</keyword>
<keyword evidence="1" id="KW-0472">Membrane</keyword>
<dbReference type="Proteomes" id="UP000092460">
    <property type="component" value="Unassembled WGS sequence"/>
</dbReference>